<gene>
    <name evidence="1" type="ORF">PG993_001219</name>
</gene>
<dbReference type="EMBL" id="JAQQWK010000001">
    <property type="protein sequence ID" value="KAK8055992.1"/>
    <property type="molecule type" value="Genomic_DNA"/>
</dbReference>
<accession>A0ABR1UAS4</accession>
<organism evidence="1 2">
    <name type="scientific">Apiospora rasikravindrae</name>
    <dbReference type="NCBI Taxonomy" id="990691"/>
    <lineage>
        <taxon>Eukaryota</taxon>
        <taxon>Fungi</taxon>
        <taxon>Dikarya</taxon>
        <taxon>Ascomycota</taxon>
        <taxon>Pezizomycotina</taxon>
        <taxon>Sordariomycetes</taxon>
        <taxon>Xylariomycetidae</taxon>
        <taxon>Amphisphaeriales</taxon>
        <taxon>Apiosporaceae</taxon>
        <taxon>Apiospora</taxon>
    </lineage>
</organism>
<evidence type="ECO:0000313" key="1">
    <source>
        <dbReference type="EMBL" id="KAK8055992.1"/>
    </source>
</evidence>
<dbReference type="Proteomes" id="UP001444661">
    <property type="component" value="Unassembled WGS sequence"/>
</dbReference>
<sequence length="61" mass="6893">MQATVLSEHVRPIMACPELSPYLLVWRRAAINQRLFQPKSPGTLTRMLTNGLELGRICSRA</sequence>
<proteinExistence type="predicted"/>
<keyword evidence="2" id="KW-1185">Reference proteome</keyword>
<reference evidence="1 2" key="1">
    <citation type="submission" date="2023-01" db="EMBL/GenBank/DDBJ databases">
        <title>Analysis of 21 Apiospora genomes using comparative genomics revels a genus with tremendous synthesis potential of carbohydrate active enzymes and secondary metabolites.</title>
        <authorList>
            <person name="Sorensen T."/>
        </authorList>
    </citation>
    <scope>NUCLEOTIDE SEQUENCE [LARGE SCALE GENOMIC DNA]</scope>
    <source>
        <strain evidence="1 2">CBS 33761</strain>
    </source>
</reference>
<evidence type="ECO:0000313" key="2">
    <source>
        <dbReference type="Proteomes" id="UP001444661"/>
    </source>
</evidence>
<protein>
    <submittedName>
        <fullName evidence="1">Uncharacterized protein</fullName>
    </submittedName>
</protein>
<comment type="caution">
    <text evidence="1">The sequence shown here is derived from an EMBL/GenBank/DDBJ whole genome shotgun (WGS) entry which is preliminary data.</text>
</comment>
<name>A0ABR1UAS4_9PEZI</name>